<dbReference type="InterPro" id="IPR038765">
    <property type="entry name" value="Papain-like_cys_pep_sf"/>
</dbReference>
<feature type="domain" description="USP" evidence="10">
    <location>
        <begin position="689"/>
        <end position="955"/>
    </location>
</feature>
<name>A0A8J5JYG4_HOMAM</name>
<dbReference type="Gene3D" id="3.90.70.10">
    <property type="entry name" value="Cysteine proteinases"/>
    <property type="match status" value="1"/>
</dbReference>
<evidence type="ECO:0000256" key="6">
    <source>
        <dbReference type="PROSITE-ProRule" id="PRU00175"/>
    </source>
</evidence>
<dbReference type="InterPro" id="IPR050185">
    <property type="entry name" value="Ub_carboxyl-term_hydrolase"/>
</dbReference>
<comment type="catalytic activity">
    <reaction evidence="1">
        <text>Thiol-dependent hydrolysis of ester, thioester, amide, peptide and isopeptide bonds formed by the C-terminal Gly of ubiquitin (a 76-residue protein attached to proteins as an intracellular targeting signal).</text>
        <dbReference type="EC" id="3.4.19.12"/>
    </reaction>
</comment>
<feature type="compositionally biased region" description="Basic and acidic residues" evidence="8">
    <location>
        <begin position="140"/>
        <end position="149"/>
    </location>
</feature>
<dbReference type="InterPro" id="IPR018200">
    <property type="entry name" value="USP_CS"/>
</dbReference>
<dbReference type="EC" id="3.4.19.12" evidence="2"/>
<dbReference type="PROSITE" id="PS00973">
    <property type="entry name" value="USP_2"/>
    <property type="match status" value="1"/>
</dbReference>
<feature type="compositionally biased region" description="Basic and acidic residues" evidence="8">
    <location>
        <begin position="202"/>
        <end position="212"/>
    </location>
</feature>
<dbReference type="Pfam" id="PF00443">
    <property type="entry name" value="UCH"/>
    <property type="match status" value="1"/>
</dbReference>
<evidence type="ECO:0000256" key="4">
    <source>
        <dbReference type="ARBA" id="ARBA00022771"/>
    </source>
</evidence>
<dbReference type="CDD" id="cd16449">
    <property type="entry name" value="RING-HC"/>
    <property type="match status" value="1"/>
</dbReference>
<evidence type="ECO:0000256" key="1">
    <source>
        <dbReference type="ARBA" id="ARBA00000707"/>
    </source>
</evidence>
<keyword evidence="11" id="KW-0378">Hydrolase</keyword>
<keyword evidence="3" id="KW-0479">Metal-binding</keyword>
<feature type="coiled-coil region" evidence="7">
    <location>
        <begin position="519"/>
        <end position="692"/>
    </location>
</feature>
<evidence type="ECO:0000256" key="2">
    <source>
        <dbReference type="ARBA" id="ARBA00012759"/>
    </source>
</evidence>
<reference evidence="11" key="1">
    <citation type="journal article" date="2021" name="Sci. Adv.">
        <title>The American lobster genome reveals insights on longevity, neural, and immune adaptations.</title>
        <authorList>
            <person name="Polinski J.M."/>
            <person name="Zimin A.V."/>
            <person name="Clark K.F."/>
            <person name="Kohn A.B."/>
            <person name="Sadowski N."/>
            <person name="Timp W."/>
            <person name="Ptitsyn A."/>
            <person name="Khanna P."/>
            <person name="Romanova D.Y."/>
            <person name="Williams P."/>
            <person name="Greenwood S.J."/>
            <person name="Moroz L.L."/>
            <person name="Walt D.R."/>
            <person name="Bodnar A.G."/>
        </authorList>
    </citation>
    <scope>NUCLEOTIDE SEQUENCE</scope>
    <source>
        <strain evidence="11">GMGI-L3</strain>
    </source>
</reference>
<feature type="compositionally biased region" description="Polar residues" evidence="8">
    <location>
        <begin position="227"/>
        <end position="241"/>
    </location>
</feature>
<dbReference type="SMART" id="SM00184">
    <property type="entry name" value="RING"/>
    <property type="match status" value="1"/>
</dbReference>
<dbReference type="Gene3D" id="3.30.40.10">
    <property type="entry name" value="Zinc/RING finger domain, C3HC4 (zinc finger)"/>
    <property type="match status" value="1"/>
</dbReference>
<dbReference type="SUPFAM" id="SSF57850">
    <property type="entry name" value="RING/U-box"/>
    <property type="match status" value="1"/>
</dbReference>
<evidence type="ECO:0000313" key="11">
    <source>
        <dbReference type="EMBL" id="KAG7166800.1"/>
    </source>
</evidence>
<evidence type="ECO:0000256" key="3">
    <source>
        <dbReference type="ARBA" id="ARBA00022723"/>
    </source>
</evidence>
<feature type="domain" description="RING-type" evidence="9">
    <location>
        <begin position="5"/>
        <end position="47"/>
    </location>
</feature>
<feature type="region of interest" description="Disordered" evidence="8">
    <location>
        <begin position="169"/>
        <end position="289"/>
    </location>
</feature>
<dbReference type="PROSITE" id="PS50235">
    <property type="entry name" value="USP_3"/>
    <property type="match status" value="1"/>
</dbReference>
<keyword evidence="12" id="KW-1185">Reference proteome</keyword>
<dbReference type="InterPro" id="IPR028889">
    <property type="entry name" value="USP"/>
</dbReference>
<feature type="region of interest" description="Disordered" evidence="8">
    <location>
        <begin position="120"/>
        <end position="149"/>
    </location>
</feature>
<evidence type="ECO:0000259" key="10">
    <source>
        <dbReference type="PROSITE" id="PS50235"/>
    </source>
</evidence>
<dbReference type="Pfam" id="PF13639">
    <property type="entry name" value="zf-RING_2"/>
    <property type="match status" value="1"/>
</dbReference>
<dbReference type="InterPro" id="IPR001841">
    <property type="entry name" value="Znf_RING"/>
</dbReference>
<proteinExistence type="predicted"/>
<dbReference type="InterPro" id="IPR013083">
    <property type="entry name" value="Znf_RING/FYVE/PHD"/>
</dbReference>
<comment type="caution">
    <text evidence="11">The sequence shown here is derived from an EMBL/GenBank/DDBJ whole genome shotgun (WGS) entry which is preliminary data.</text>
</comment>
<dbReference type="AlphaFoldDB" id="A0A8J5JYG4"/>
<keyword evidence="5" id="KW-0862">Zinc</keyword>
<keyword evidence="4 6" id="KW-0863">Zinc-finger</keyword>
<protein>
    <recommendedName>
        <fullName evidence="2">ubiquitinyl hydrolase 1</fullName>
        <ecNumber evidence="2">3.4.19.12</ecNumber>
    </recommendedName>
</protein>
<evidence type="ECO:0000256" key="5">
    <source>
        <dbReference type="ARBA" id="ARBA00022833"/>
    </source>
</evidence>
<evidence type="ECO:0000256" key="8">
    <source>
        <dbReference type="SAM" id="MobiDB-lite"/>
    </source>
</evidence>
<sequence length="960" mass="109116">MEGYCPACYREYITSREAIVIGCGHAFCRDCLIKLRQSGHGKCPFCHTLPTLLRAPSPAGSVTSMRMDDGVSVRRSSATNRPWQNEIPISTSEQIVNTAQRVTPSTQPFTSQRKLSVPNLSTTSQPLYNGGVQGAGSLRKTQENGSRECVHGDQIDSQLRNMSHKLRERSIDRRDRETKDTKVNELKRRFEQLSYNPPKQLLESKERLDSVSKRGGLHVPQVGERPATSTHSHWSRNSVNEEPNIELVEKPRSNSSSRRQHVSQGDPCTIKTDHRASSSLKRQSSRDRIYGSHGELSKVHTLETRRSCENLYSNNVKSNRNRTDNKTTPSLKQLNSGERIFSSTGDLSKIRALEKRSSRQELYGSREDLYRTKTDVKTTNSLKRFGSREQLLDGNERVPKGHCVETAGFIARLSSHPQLHGSREELYRTAGSKPSTAVTAHDNNKAQLFRLKSHDQLTLAADQQEGRPDTVAAGVYAARPVSIVEGHSHQPHYLDDADRGTQDMLTTLHKQREDSYATIISLKDKLSQESKAKNDLELKVLNIQENITELQSLLEHHKEDKLKWKKDRMEMVEHISSQNLEINSMKQEITQLKHQLSSADMEETLKQQVKELRSKLRQEQHTWTKERVNKDQEINSLKLKVKDLTNRLQQYKEKVTQKSSSEGLMAEREREISSLKLLLEEKEEKIMQYKSASLAAVCLFNIQTFSLYFTSEQYKKDLNTESDQKGQVALALAQVFSALVSGIDTKLVMTDFKKALETHDEIFQGNDQHEAHDLLSSLLLWLHNDLAKKDNNLHNSLETSTVSTLFQGVKESAIFCRVKNKLVILTEESFDSLSLSVSSTGHCSLQEVMTNHMRPQEIDWECQHCRGIHRCVQYASFIKLPPILALHFSSSPAYQLQSVCSHHGMMSYGHYTASCRGREASSSRWWVMDDMEVTATKVEGVLTQRDAHIVFYEAVQDSYV</sequence>
<dbReference type="PROSITE" id="PS00518">
    <property type="entry name" value="ZF_RING_1"/>
    <property type="match status" value="1"/>
</dbReference>
<dbReference type="EMBL" id="JAHLQT010022185">
    <property type="protein sequence ID" value="KAG7166800.1"/>
    <property type="molecule type" value="Genomic_DNA"/>
</dbReference>
<dbReference type="CDD" id="cd02257">
    <property type="entry name" value="Peptidase_C19"/>
    <property type="match status" value="1"/>
</dbReference>
<feature type="compositionally biased region" description="Basic and acidic residues" evidence="8">
    <location>
        <begin position="169"/>
        <end position="191"/>
    </location>
</feature>
<evidence type="ECO:0000256" key="7">
    <source>
        <dbReference type="SAM" id="Coils"/>
    </source>
</evidence>
<dbReference type="InterPro" id="IPR017907">
    <property type="entry name" value="Znf_RING_CS"/>
</dbReference>
<dbReference type="PANTHER" id="PTHR21646">
    <property type="entry name" value="UBIQUITIN CARBOXYL-TERMINAL HYDROLASE"/>
    <property type="match status" value="1"/>
</dbReference>
<dbReference type="GO" id="GO:0008270">
    <property type="term" value="F:zinc ion binding"/>
    <property type="evidence" value="ECO:0007669"/>
    <property type="project" value="UniProtKB-KW"/>
</dbReference>
<dbReference type="PROSITE" id="PS50089">
    <property type="entry name" value="ZF_RING_2"/>
    <property type="match status" value="1"/>
</dbReference>
<keyword evidence="7" id="KW-0175">Coiled coil</keyword>
<dbReference type="PANTHER" id="PTHR21646:SF46">
    <property type="entry name" value="UBIQUITIN CARBOXYL-TERMINAL HYDROLASE"/>
    <property type="match status" value="1"/>
</dbReference>
<accession>A0A8J5JYG4</accession>
<dbReference type="InterPro" id="IPR001394">
    <property type="entry name" value="Peptidase_C19_UCH"/>
</dbReference>
<dbReference type="SUPFAM" id="SSF54001">
    <property type="entry name" value="Cysteine proteinases"/>
    <property type="match status" value="1"/>
</dbReference>
<organism evidence="11 12">
    <name type="scientific">Homarus americanus</name>
    <name type="common">American lobster</name>
    <dbReference type="NCBI Taxonomy" id="6706"/>
    <lineage>
        <taxon>Eukaryota</taxon>
        <taxon>Metazoa</taxon>
        <taxon>Ecdysozoa</taxon>
        <taxon>Arthropoda</taxon>
        <taxon>Crustacea</taxon>
        <taxon>Multicrustacea</taxon>
        <taxon>Malacostraca</taxon>
        <taxon>Eumalacostraca</taxon>
        <taxon>Eucarida</taxon>
        <taxon>Decapoda</taxon>
        <taxon>Pleocyemata</taxon>
        <taxon>Astacidea</taxon>
        <taxon>Nephropoidea</taxon>
        <taxon>Nephropidae</taxon>
        <taxon>Homarus</taxon>
    </lineage>
</organism>
<evidence type="ECO:0000259" key="9">
    <source>
        <dbReference type="PROSITE" id="PS50089"/>
    </source>
</evidence>
<dbReference type="GO" id="GO:0004843">
    <property type="term" value="F:cysteine-type deubiquitinase activity"/>
    <property type="evidence" value="ECO:0007669"/>
    <property type="project" value="UniProtKB-EC"/>
</dbReference>
<dbReference type="Proteomes" id="UP000747542">
    <property type="component" value="Unassembled WGS sequence"/>
</dbReference>
<dbReference type="GO" id="GO:0016579">
    <property type="term" value="P:protein deubiquitination"/>
    <property type="evidence" value="ECO:0007669"/>
    <property type="project" value="InterPro"/>
</dbReference>
<gene>
    <name evidence="11" type="primary">Usp8-L2</name>
    <name evidence="11" type="ORF">Hamer_G010464</name>
</gene>
<evidence type="ECO:0000313" key="12">
    <source>
        <dbReference type="Proteomes" id="UP000747542"/>
    </source>
</evidence>